<comment type="function">
    <text evidence="5">RNA-binding component of the eukaryotic translation initiation factor 3 (eIF-3) complex, which is involved in protein synthesis of a specialized repertoire of mRNAs and, together with other initiation factors, stimulates binding of mRNA and methionyl-tRNAi to the 40S ribosome. The eIF-3 complex specifically targets and initiates translation of a subset of mRNAs involved in cell proliferation.</text>
</comment>
<dbReference type="PIRSF" id="PIRSF036424">
    <property type="entry name" value="eIF3b"/>
    <property type="match status" value="1"/>
</dbReference>
<dbReference type="HAMAP" id="MF_03001">
    <property type="entry name" value="eIF3b"/>
    <property type="match status" value="1"/>
</dbReference>
<dbReference type="SUPFAM" id="SSF69322">
    <property type="entry name" value="Tricorn protease domain 2"/>
    <property type="match status" value="1"/>
</dbReference>
<dbReference type="InterPro" id="IPR015943">
    <property type="entry name" value="WD40/YVTN_repeat-like_dom_sf"/>
</dbReference>
<dbReference type="STRING" id="1555241.A0A4P9XAW0"/>
<comment type="similarity">
    <text evidence="5">Belongs to the eIF-3 subunit B family.</text>
</comment>
<dbReference type="Pfam" id="PF08662">
    <property type="entry name" value="eIF2A"/>
    <property type="match status" value="1"/>
</dbReference>
<gene>
    <name evidence="5" type="primary">PRT1</name>
    <name evidence="8" type="ORF">CXG81DRAFT_10688</name>
</gene>
<feature type="domain" description="RRM" evidence="6">
    <location>
        <begin position="2"/>
        <end position="39"/>
    </location>
</feature>
<dbReference type="AlphaFoldDB" id="A0A4P9XAW0"/>
<evidence type="ECO:0000256" key="1">
    <source>
        <dbReference type="ARBA" id="ARBA00022490"/>
    </source>
</evidence>
<accession>A0A4P9XAW0</accession>
<dbReference type="InterPro" id="IPR012677">
    <property type="entry name" value="Nucleotide-bd_a/b_plait_sf"/>
</dbReference>
<evidence type="ECO:0000256" key="5">
    <source>
        <dbReference type="HAMAP-Rule" id="MF_03001"/>
    </source>
</evidence>
<dbReference type="GO" id="GO:0033290">
    <property type="term" value="C:eukaryotic 48S preinitiation complex"/>
    <property type="evidence" value="ECO:0007669"/>
    <property type="project" value="UniProtKB-UniRule"/>
</dbReference>
<dbReference type="GO" id="GO:0031369">
    <property type="term" value="F:translation initiation factor binding"/>
    <property type="evidence" value="ECO:0007669"/>
    <property type="project" value="InterPro"/>
</dbReference>
<evidence type="ECO:0000313" key="8">
    <source>
        <dbReference type="EMBL" id="RKP02517.1"/>
    </source>
</evidence>
<name>A0A4P9XAW0_9FUNG</name>
<keyword evidence="2 5" id="KW-0396">Initiation factor</keyword>
<comment type="subcellular location">
    <subcellularLocation>
        <location evidence="5">Cytoplasm</location>
    </subcellularLocation>
</comment>
<keyword evidence="4 5" id="KW-0648">Protein biosynthesis</keyword>
<protein>
    <recommendedName>
        <fullName evidence="5">Eukaryotic translation initiation factor 3 subunit B</fullName>
        <shortName evidence="5">eIF3b</shortName>
    </recommendedName>
    <alternativeName>
        <fullName evidence="5">Eukaryotic translation initiation factor 3 90 kDa subunit homolog</fullName>
        <shortName evidence="5">eIF3 p90</shortName>
    </alternativeName>
    <alternativeName>
        <fullName evidence="5">Translation initiation factor eIF3, p90 subunit homolog</fullName>
    </alternativeName>
</protein>
<evidence type="ECO:0000256" key="3">
    <source>
        <dbReference type="ARBA" id="ARBA00022884"/>
    </source>
</evidence>
<dbReference type="SUPFAM" id="SSF54928">
    <property type="entry name" value="RNA-binding domain, RBD"/>
    <property type="match status" value="1"/>
</dbReference>
<dbReference type="InterPro" id="IPR000504">
    <property type="entry name" value="RRM_dom"/>
</dbReference>
<feature type="domain" description="Translation initiation factor beta propellor-like" evidence="7">
    <location>
        <begin position="297"/>
        <end position="495"/>
    </location>
</feature>
<dbReference type="InterPro" id="IPR013979">
    <property type="entry name" value="TIF_beta_prop-like"/>
</dbReference>
<dbReference type="Proteomes" id="UP000274922">
    <property type="component" value="Unassembled WGS sequence"/>
</dbReference>
<evidence type="ECO:0000259" key="7">
    <source>
        <dbReference type="Pfam" id="PF08662"/>
    </source>
</evidence>
<proteinExistence type="inferred from homology"/>
<dbReference type="Pfam" id="PF00076">
    <property type="entry name" value="RRM_1"/>
    <property type="match status" value="1"/>
</dbReference>
<dbReference type="GO" id="GO:0016282">
    <property type="term" value="C:eukaryotic 43S preinitiation complex"/>
    <property type="evidence" value="ECO:0007669"/>
    <property type="project" value="UniProtKB-UniRule"/>
</dbReference>
<evidence type="ECO:0000256" key="4">
    <source>
        <dbReference type="ARBA" id="ARBA00022917"/>
    </source>
</evidence>
<dbReference type="GO" id="GO:0003743">
    <property type="term" value="F:translation initiation factor activity"/>
    <property type="evidence" value="ECO:0007669"/>
    <property type="project" value="UniProtKB-UniRule"/>
</dbReference>
<comment type="subunit">
    <text evidence="5">Component of the eukaryotic translation initiation factor 3 (eIF-3) complex.</text>
</comment>
<evidence type="ECO:0000259" key="6">
    <source>
        <dbReference type="Pfam" id="PF00076"/>
    </source>
</evidence>
<reference evidence="9" key="1">
    <citation type="journal article" date="2018" name="Nat. Microbiol.">
        <title>Leveraging single-cell genomics to expand the fungal tree of life.</title>
        <authorList>
            <person name="Ahrendt S.R."/>
            <person name="Quandt C.A."/>
            <person name="Ciobanu D."/>
            <person name="Clum A."/>
            <person name="Salamov A."/>
            <person name="Andreopoulos B."/>
            <person name="Cheng J.F."/>
            <person name="Woyke T."/>
            <person name="Pelin A."/>
            <person name="Henrissat B."/>
            <person name="Reynolds N.K."/>
            <person name="Benny G.L."/>
            <person name="Smith M.E."/>
            <person name="James T.Y."/>
            <person name="Grigoriev I.V."/>
        </authorList>
    </citation>
    <scope>NUCLEOTIDE SEQUENCE [LARGE SCALE GENOMIC DNA]</scope>
    <source>
        <strain evidence="9">ATCC 52028</strain>
    </source>
</reference>
<dbReference type="EMBL" id="ML014141">
    <property type="protein sequence ID" value="RKP02517.1"/>
    <property type="molecule type" value="Genomic_DNA"/>
</dbReference>
<dbReference type="Gene3D" id="2.130.10.10">
    <property type="entry name" value="YVTN repeat-like/Quinoprotein amine dehydrogenase"/>
    <property type="match status" value="2"/>
</dbReference>
<dbReference type="GO" id="GO:0003723">
    <property type="term" value="F:RNA binding"/>
    <property type="evidence" value="ECO:0007669"/>
    <property type="project" value="UniProtKB-UniRule"/>
</dbReference>
<dbReference type="PANTHER" id="PTHR14068:SF0">
    <property type="entry name" value="EUKARYOTIC TRANSLATION INITIATION FACTOR 3 SUBUNIT B"/>
    <property type="match status" value="1"/>
</dbReference>
<dbReference type="GO" id="GO:0005852">
    <property type="term" value="C:eukaryotic translation initiation factor 3 complex"/>
    <property type="evidence" value="ECO:0007669"/>
    <property type="project" value="UniProtKB-UniRule"/>
</dbReference>
<dbReference type="PANTHER" id="PTHR14068">
    <property type="entry name" value="EUKARYOTIC TRANSLATION INITIATION FACTOR 3 EIF3 -RELATED"/>
    <property type="match status" value="1"/>
</dbReference>
<dbReference type="Gene3D" id="3.30.70.330">
    <property type="match status" value="1"/>
</dbReference>
<dbReference type="InterPro" id="IPR011400">
    <property type="entry name" value="EIF3B"/>
</dbReference>
<keyword evidence="9" id="KW-1185">Reference proteome</keyword>
<evidence type="ECO:0000313" key="9">
    <source>
        <dbReference type="Proteomes" id="UP000274922"/>
    </source>
</evidence>
<dbReference type="GO" id="GO:0001732">
    <property type="term" value="P:formation of cytoplasmic translation initiation complex"/>
    <property type="evidence" value="ECO:0007669"/>
    <property type="project" value="UniProtKB-UniRule"/>
</dbReference>
<sequence>MPMDEATQQSKGFMFIEFATSEMAHLAVRAANGYRMDKSHILVASHFDEIGKYKDVPDKFEPPADKPFVVKDHMKAWLTDPHARDQWAIIKGDEVSIWVNNKSQRPDLLHSRPRWTDFYVQWSPLGTYLTTFHPQGVAIWGGPGMNMMGRFLHHDVKYIDYSPNEKYACTWSWNPFRTPDGQEHHIIVWDILANRQLRTFAAPQAEEGKANPWPIFKWSHDDKYLARVSEDKGGVIQIYETPHMGLLDKKSIPVANVRCVEWSPSENMIAYWAPGYGSAPTGVTLMRIPDRQIIRTKNLHQVLDITLHWQDQGDFLLAKVIRNKTKKSQQSSLELFRCKEKNIPNETIEFPVNVVLTNVAWEPNGGSRFVVLTQPEAMTIVTHFYQMENIEEQKAKSSKHVAKSATSNADMSNICWSPRGRFCLIAATKAFTGTIEFWDTEDDLLLTTEAHDMHTDLAWDPTGRYVVSGVSYWRVQNDNGFTLWTFSGEVLVRQQNVPQFKQLAWRPRPKSLLSDAEKARIRKHLKDYTKEFEEYDLAISSKADREVVERRLALLAEWREYRARTLESYNKNKPQRISLLGIDPDVEAKKAVLQVEEVEEILEDTEEIYES</sequence>
<evidence type="ECO:0000256" key="2">
    <source>
        <dbReference type="ARBA" id="ARBA00022540"/>
    </source>
</evidence>
<organism evidence="8 9">
    <name type="scientific">Caulochytrium protostelioides</name>
    <dbReference type="NCBI Taxonomy" id="1555241"/>
    <lineage>
        <taxon>Eukaryota</taxon>
        <taxon>Fungi</taxon>
        <taxon>Fungi incertae sedis</taxon>
        <taxon>Chytridiomycota</taxon>
        <taxon>Chytridiomycota incertae sedis</taxon>
        <taxon>Chytridiomycetes</taxon>
        <taxon>Caulochytriales</taxon>
        <taxon>Caulochytriaceae</taxon>
        <taxon>Caulochytrium</taxon>
    </lineage>
</organism>
<keyword evidence="1 5" id="KW-0963">Cytoplasm</keyword>
<keyword evidence="3 5" id="KW-0694">RNA-binding</keyword>
<dbReference type="InterPro" id="IPR035979">
    <property type="entry name" value="RBD_domain_sf"/>
</dbReference>
<dbReference type="OrthoDB" id="10250414at2759"/>